<feature type="repeat" description="PPR" evidence="2">
    <location>
        <begin position="450"/>
        <end position="484"/>
    </location>
</feature>
<gene>
    <name evidence="3" type="ORF">IEQ34_011298</name>
</gene>
<evidence type="ECO:0008006" key="5">
    <source>
        <dbReference type="Google" id="ProtNLM"/>
    </source>
</evidence>
<dbReference type="NCBIfam" id="TIGR00756">
    <property type="entry name" value="PPR"/>
    <property type="match status" value="6"/>
</dbReference>
<feature type="repeat" description="PPR" evidence="2">
    <location>
        <begin position="245"/>
        <end position="279"/>
    </location>
</feature>
<feature type="repeat" description="PPR" evidence="2">
    <location>
        <begin position="377"/>
        <end position="411"/>
    </location>
</feature>
<evidence type="ECO:0000313" key="4">
    <source>
        <dbReference type="Proteomes" id="UP000775213"/>
    </source>
</evidence>
<dbReference type="PANTHER" id="PTHR47933:SF11">
    <property type="entry name" value="PENTATRICOPEPTIDE REPEAT-CONTAINING PROTEIN 2"/>
    <property type="match status" value="1"/>
</dbReference>
<proteinExistence type="predicted"/>
<dbReference type="GO" id="GO:0003729">
    <property type="term" value="F:mRNA binding"/>
    <property type="evidence" value="ECO:0007669"/>
    <property type="project" value="TreeGrafter"/>
</dbReference>
<name>A0AAV7GFQ2_DENCH</name>
<protein>
    <recommendedName>
        <fullName evidence="5">Pentatricopeptide repeat-containing protein</fullName>
    </recommendedName>
</protein>
<dbReference type="PROSITE" id="PS51375">
    <property type="entry name" value="PPR"/>
    <property type="match status" value="4"/>
</dbReference>
<dbReference type="EMBL" id="JAGFBR010000010">
    <property type="protein sequence ID" value="KAH0460635.1"/>
    <property type="molecule type" value="Genomic_DNA"/>
</dbReference>
<evidence type="ECO:0000256" key="1">
    <source>
        <dbReference type="ARBA" id="ARBA00022737"/>
    </source>
</evidence>
<dbReference type="Proteomes" id="UP000775213">
    <property type="component" value="Unassembled WGS sequence"/>
</dbReference>
<evidence type="ECO:0000256" key="2">
    <source>
        <dbReference type="PROSITE-ProRule" id="PRU00708"/>
    </source>
</evidence>
<evidence type="ECO:0000313" key="3">
    <source>
        <dbReference type="EMBL" id="KAH0460635.1"/>
    </source>
</evidence>
<sequence length="576" mass="66196">MLCRQSRHFSPALSTALNSVRRAFFCSNPSPKTQTTLRNRIPKYTSSADPLLAGCDRRIELAPNPSLSAPSDHTTSYILTLLSEPSDRPLDFDFLLQSFENKLTSDLVLRVLRNYKLLGRSRTLEFFSWAGFQLDFHFDDEVVEYMADFLGRRKLFDDLKCLLKTAASRRGRVSARSFAISIRFLGRHGRIMEALALFERMESEFFCSPDNVVFNNMLYVLCRKDPHGNFIDAALLILRRIGKPDEFTYSNILIGLSRFGRLDIAIQIFHEMSRAHLIPTRTAANILIRQLCGKKKEVVEKVKVTSVRKPFEILVPCVRTKSCIESAVDVFWAILELDLVPSGHAINALITELSQLQKFEEAFEILKMVGSRKLRCCQESYIIVIQELCKVCRAQEACGLFEKMLSEGLKPKVACYNSLIQMLCKLRNMEGAKKYFDIMKKKKKKRCEPDCATYTLLIHAYSEVQNWEGAYELLMEMIDMGWSPHFDSYRLVGGFLRENGRHDLLMKMEREMDVQLLQAHCKAGRVDDAYEKLKGMIGKGFYPPIYAKDAFERAFRKAGKWKIASQILCQMDQTDK</sequence>
<dbReference type="Pfam" id="PF01535">
    <property type="entry name" value="PPR"/>
    <property type="match status" value="4"/>
</dbReference>
<dbReference type="Pfam" id="PF13041">
    <property type="entry name" value="PPR_2"/>
    <property type="match status" value="1"/>
</dbReference>
<accession>A0AAV7GFQ2</accession>
<comment type="caution">
    <text evidence="3">The sequence shown here is derived from an EMBL/GenBank/DDBJ whole genome shotgun (WGS) entry which is preliminary data.</text>
</comment>
<dbReference type="InterPro" id="IPR002885">
    <property type="entry name" value="PPR_rpt"/>
</dbReference>
<reference evidence="3 4" key="1">
    <citation type="journal article" date="2021" name="Hortic Res">
        <title>Chromosome-scale assembly of the Dendrobium chrysotoxum genome enhances the understanding of orchid evolution.</title>
        <authorList>
            <person name="Zhang Y."/>
            <person name="Zhang G.Q."/>
            <person name="Zhang D."/>
            <person name="Liu X.D."/>
            <person name="Xu X.Y."/>
            <person name="Sun W.H."/>
            <person name="Yu X."/>
            <person name="Zhu X."/>
            <person name="Wang Z.W."/>
            <person name="Zhao X."/>
            <person name="Zhong W.Y."/>
            <person name="Chen H."/>
            <person name="Yin W.L."/>
            <person name="Huang T."/>
            <person name="Niu S.C."/>
            <person name="Liu Z.J."/>
        </authorList>
    </citation>
    <scope>NUCLEOTIDE SEQUENCE [LARGE SCALE GENOMIC DNA]</scope>
    <source>
        <strain evidence="3">Lindl</strain>
    </source>
</reference>
<dbReference type="PANTHER" id="PTHR47933">
    <property type="entry name" value="PENTATRICOPEPTIDE REPEAT-CONTAINING PROTEIN 1, MITOCHONDRIAL"/>
    <property type="match status" value="1"/>
</dbReference>
<keyword evidence="1" id="KW-0677">Repeat</keyword>
<dbReference type="AlphaFoldDB" id="A0AAV7GFQ2"/>
<organism evidence="3 4">
    <name type="scientific">Dendrobium chrysotoxum</name>
    <name type="common">Orchid</name>
    <dbReference type="NCBI Taxonomy" id="161865"/>
    <lineage>
        <taxon>Eukaryota</taxon>
        <taxon>Viridiplantae</taxon>
        <taxon>Streptophyta</taxon>
        <taxon>Embryophyta</taxon>
        <taxon>Tracheophyta</taxon>
        <taxon>Spermatophyta</taxon>
        <taxon>Magnoliopsida</taxon>
        <taxon>Liliopsida</taxon>
        <taxon>Asparagales</taxon>
        <taxon>Orchidaceae</taxon>
        <taxon>Epidendroideae</taxon>
        <taxon>Malaxideae</taxon>
        <taxon>Dendrobiinae</taxon>
        <taxon>Dendrobium</taxon>
    </lineage>
</organism>
<feature type="repeat" description="PPR" evidence="2">
    <location>
        <begin position="412"/>
        <end position="446"/>
    </location>
</feature>
<dbReference type="InterPro" id="IPR011990">
    <property type="entry name" value="TPR-like_helical_dom_sf"/>
</dbReference>
<dbReference type="InterPro" id="IPR051240">
    <property type="entry name" value="Mito_RNA-Proc/Resp"/>
</dbReference>
<keyword evidence="4" id="KW-1185">Reference proteome</keyword>
<dbReference type="Gene3D" id="1.25.40.10">
    <property type="entry name" value="Tetratricopeptide repeat domain"/>
    <property type="match status" value="3"/>
</dbReference>